<dbReference type="EMBL" id="AVOT02004977">
    <property type="protein sequence ID" value="MBW0477916.1"/>
    <property type="molecule type" value="Genomic_DNA"/>
</dbReference>
<dbReference type="InterPro" id="IPR001584">
    <property type="entry name" value="Integrase_cat-core"/>
</dbReference>
<reference evidence="3" key="1">
    <citation type="submission" date="2021-03" db="EMBL/GenBank/DDBJ databases">
        <title>Draft genome sequence of rust myrtle Austropuccinia psidii MF-1, a brazilian biotype.</title>
        <authorList>
            <person name="Quecine M.C."/>
            <person name="Pachon D.M.R."/>
            <person name="Bonatelli M.L."/>
            <person name="Correr F.H."/>
            <person name="Franceschini L.M."/>
            <person name="Leite T.F."/>
            <person name="Margarido G.R.A."/>
            <person name="Almeida C.A."/>
            <person name="Ferrarezi J.A."/>
            <person name="Labate C.A."/>
        </authorList>
    </citation>
    <scope>NUCLEOTIDE SEQUENCE</scope>
    <source>
        <strain evidence="3">MF-1</strain>
    </source>
</reference>
<dbReference type="GO" id="GO:0005634">
    <property type="term" value="C:nucleus"/>
    <property type="evidence" value="ECO:0007669"/>
    <property type="project" value="UniProtKB-ARBA"/>
</dbReference>
<feature type="domain" description="Integrase catalytic" evidence="2">
    <location>
        <begin position="1"/>
        <end position="121"/>
    </location>
</feature>
<dbReference type="Proteomes" id="UP000765509">
    <property type="component" value="Unassembled WGS sequence"/>
</dbReference>
<keyword evidence="1" id="KW-0694">RNA-binding</keyword>
<name>A0A9Q3C3R6_9BASI</name>
<dbReference type="GO" id="GO:0015074">
    <property type="term" value="P:DNA integration"/>
    <property type="evidence" value="ECO:0007669"/>
    <property type="project" value="InterPro"/>
</dbReference>
<comment type="caution">
    <text evidence="3">The sequence shown here is derived from an EMBL/GenBank/DDBJ whole genome shotgun (WGS) entry which is preliminary data.</text>
</comment>
<dbReference type="InterPro" id="IPR036397">
    <property type="entry name" value="RNaseH_sf"/>
</dbReference>
<gene>
    <name evidence="3" type="ORF">O181_017631</name>
</gene>
<proteinExistence type="predicted"/>
<dbReference type="PANTHER" id="PTHR37984:SF15">
    <property type="entry name" value="INTEGRASE CATALYTIC DOMAIN-CONTAINING PROTEIN"/>
    <property type="match status" value="1"/>
</dbReference>
<organism evidence="3 4">
    <name type="scientific">Austropuccinia psidii MF-1</name>
    <dbReference type="NCBI Taxonomy" id="1389203"/>
    <lineage>
        <taxon>Eukaryota</taxon>
        <taxon>Fungi</taxon>
        <taxon>Dikarya</taxon>
        <taxon>Basidiomycota</taxon>
        <taxon>Pucciniomycotina</taxon>
        <taxon>Pucciniomycetes</taxon>
        <taxon>Pucciniales</taxon>
        <taxon>Sphaerophragmiaceae</taxon>
        <taxon>Austropuccinia</taxon>
    </lineage>
</organism>
<evidence type="ECO:0000313" key="3">
    <source>
        <dbReference type="EMBL" id="MBW0477916.1"/>
    </source>
</evidence>
<keyword evidence="4" id="KW-1185">Reference proteome</keyword>
<dbReference type="SUPFAM" id="SSF53098">
    <property type="entry name" value="Ribonuclease H-like"/>
    <property type="match status" value="1"/>
</dbReference>
<dbReference type="AlphaFoldDB" id="A0A9Q3C3R6"/>
<protein>
    <recommendedName>
        <fullName evidence="2">Integrase catalytic domain-containing protein</fullName>
    </recommendedName>
</protein>
<evidence type="ECO:0000259" key="2">
    <source>
        <dbReference type="PROSITE" id="PS50994"/>
    </source>
</evidence>
<evidence type="ECO:0000256" key="1">
    <source>
        <dbReference type="ARBA" id="ARBA00022884"/>
    </source>
</evidence>
<evidence type="ECO:0000313" key="4">
    <source>
        <dbReference type="Proteomes" id="UP000765509"/>
    </source>
</evidence>
<dbReference type="InterPro" id="IPR050951">
    <property type="entry name" value="Retrovirus_Pol_polyprotein"/>
</dbReference>
<sequence length="284" mass="32398">MDTALILLNNTIATCEVPKIIISDRDPKFTSDFWTSLYDMFGAKLAFSTAYHPQTDGLAERMIQTMEDIIKRFCAYDMEYKHHEGYTHDWVPLPQAIQQAYNTSLHSTTGKSASLVEKGGNPLLPVDKLNKNLPKLHPTAKDSNDMWKKAGKTVARCIAESKEYNKQRYDKTPKEPDFKEGDQGGVSNLNFNNLKFSKKMRDSFVRPFTIIRLIGKNAVEVQLPEEFSTKHRVLPVSLVKPYHQTGEDNFPSRSKNPIAQDKLEIENSHGPMNKIIKARKIRLN</sequence>
<dbReference type="InterPro" id="IPR012337">
    <property type="entry name" value="RNaseH-like_sf"/>
</dbReference>
<dbReference type="Gene3D" id="3.30.420.10">
    <property type="entry name" value="Ribonuclease H-like superfamily/Ribonuclease H"/>
    <property type="match status" value="1"/>
</dbReference>
<accession>A0A9Q3C3R6</accession>
<dbReference type="PANTHER" id="PTHR37984">
    <property type="entry name" value="PROTEIN CBG26694"/>
    <property type="match status" value="1"/>
</dbReference>
<dbReference type="InterPro" id="IPR056924">
    <property type="entry name" value="SH3_Tf2-1"/>
</dbReference>
<dbReference type="GO" id="GO:0003723">
    <property type="term" value="F:RNA binding"/>
    <property type="evidence" value="ECO:0007669"/>
    <property type="project" value="UniProtKB-KW"/>
</dbReference>
<dbReference type="PROSITE" id="PS50994">
    <property type="entry name" value="INTEGRASE"/>
    <property type="match status" value="1"/>
</dbReference>
<dbReference type="Pfam" id="PF24626">
    <property type="entry name" value="SH3_Tf2-1"/>
    <property type="match status" value="1"/>
</dbReference>